<feature type="region of interest" description="Disordered" evidence="1">
    <location>
        <begin position="333"/>
        <end position="387"/>
    </location>
</feature>
<feature type="region of interest" description="Disordered" evidence="1">
    <location>
        <begin position="582"/>
        <end position="609"/>
    </location>
</feature>
<dbReference type="STRING" id="2282107.A0A286UF46"/>
<feature type="compositionally biased region" description="Basic and acidic residues" evidence="1">
    <location>
        <begin position="488"/>
        <end position="505"/>
    </location>
</feature>
<keyword evidence="3" id="KW-0808">Transferase</keyword>
<dbReference type="GO" id="GO:0004674">
    <property type="term" value="F:protein serine/threonine kinase activity"/>
    <property type="evidence" value="ECO:0007669"/>
    <property type="project" value="TreeGrafter"/>
</dbReference>
<reference evidence="3 4" key="1">
    <citation type="journal article" date="2017" name="Mol. Ecol.">
        <title>Comparative and population genomic landscape of Phellinus noxius: A hypervariable fungus causing root rot in trees.</title>
        <authorList>
            <person name="Chung C.L."/>
            <person name="Lee T.J."/>
            <person name="Akiba M."/>
            <person name="Lee H.H."/>
            <person name="Kuo T.H."/>
            <person name="Liu D."/>
            <person name="Ke H.M."/>
            <person name="Yokoi T."/>
            <person name="Roa M.B."/>
            <person name="Lu M.J."/>
            <person name="Chang Y.Y."/>
            <person name="Ann P.J."/>
            <person name="Tsai J.N."/>
            <person name="Chen C.Y."/>
            <person name="Tzean S.S."/>
            <person name="Ota Y."/>
            <person name="Hattori T."/>
            <person name="Sahashi N."/>
            <person name="Liou R.F."/>
            <person name="Kikuchi T."/>
            <person name="Tsai I.J."/>
        </authorList>
    </citation>
    <scope>NUCLEOTIDE SEQUENCE [LARGE SCALE GENOMIC DNA]</scope>
    <source>
        <strain evidence="3 4">FFPRI411160</strain>
    </source>
</reference>
<evidence type="ECO:0000259" key="2">
    <source>
        <dbReference type="PROSITE" id="PS50011"/>
    </source>
</evidence>
<evidence type="ECO:0000313" key="4">
    <source>
        <dbReference type="Proteomes" id="UP000217199"/>
    </source>
</evidence>
<dbReference type="AlphaFoldDB" id="A0A286UF46"/>
<feature type="compositionally biased region" description="Polar residues" evidence="1">
    <location>
        <begin position="366"/>
        <end position="378"/>
    </location>
</feature>
<protein>
    <submittedName>
        <fullName evidence="3">Kinase</fullName>
    </submittedName>
</protein>
<feature type="domain" description="Protein kinase" evidence="2">
    <location>
        <begin position="24"/>
        <end position="327"/>
    </location>
</feature>
<dbReference type="GO" id="GO:0005524">
    <property type="term" value="F:ATP binding"/>
    <property type="evidence" value="ECO:0007669"/>
    <property type="project" value="InterPro"/>
</dbReference>
<feature type="region of interest" description="Disordered" evidence="1">
    <location>
        <begin position="469"/>
        <end position="569"/>
    </location>
</feature>
<dbReference type="PANTHER" id="PTHR44329">
    <property type="entry name" value="SERINE/THREONINE-PROTEIN KINASE TNNI3K-RELATED"/>
    <property type="match status" value="1"/>
</dbReference>
<dbReference type="Proteomes" id="UP000217199">
    <property type="component" value="Unassembled WGS sequence"/>
</dbReference>
<organism evidence="3 4">
    <name type="scientific">Pyrrhoderma noxium</name>
    <dbReference type="NCBI Taxonomy" id="2282107"/>
    <lineage>
        <taxon>Eukaryota</taxon>
        <taxon>Fungi</taxon>
        <taxon>Dikarya</taxon>
        <taxon>Basidiomycota</taxon>
        <taxon>Agaricomycotina</taxon>
        <taxon>Agaricomycetes</taxon>
        <taxon>Hymenochaetales</taxon>
        <taxon>Hymenochaetaceae</taxon>
        <taxon>Pyrrhoderma</taxon>
    </lineage>
</organism>
<name>A0A286UF46_9AGAM</name>
<dbReference type="PANTHER" id="PTHR44329:SF214">
    <property type="entry name" value="PROTEIN KINASE DOMAIN-CONTAINING PROTEIN"/>
    <property type="match status" value="1"/>
</dbReference>
<dbReference type="EMBL" id="NBII01000006">
    <property type="protein sequence ID" value="PAV18252.1"/>
    <property type="molecule type" value="Genomic_DNA"/>
</dbReference>
<dbReference type="Pfam" id="PF07714">
    <property type="entry name" value="PK_Tyr_Ser-Thr"/>
    <property type="match status" value="1"/>
</dbReference>
<dbReference type="InterPro" id="IPR008271">
    <property type="entry name" value="Ser/Thr_kinase_AS"/>
</dbReference>
<dbReference type="SUPFAM" id="SSF56112">
    <property type="entry name" value="Protein kinase-like (PK-like)"/>
    <property type="match status" value="1"/>
</dbReference>
<keyword evidence="3" id="KW-0418">Kinase</keyword>
<accession>A0A286UF46</accession>
<comment type="caution">
    <text evidence="3">The sequence shown here is derived from an EMBL/GenBank/DDBJ whole genome shotgun (WGS) entry which is preliminary data.</text>
</comment>
<dbReference type="OrthoDB" id="346907at2759"/>
<evidence type="ECO:0000313" key="3">
    <source>
        <dbReference type="EMBL" id="PAV18252.1"/>
    </source>
</evidence>
<dbReference type="InterPro" id="IPR051681">
    <property type="entry name" value="Ser/Thr_Kinases-Pseudokinases"/>
</dbReference>
<dbReference type="InterPro" id="IPR011009">
    <property type="entry name" value="Kinase-like_dom_sf"/>
</dbReference>
<keyword evidence="4" id="KW-1185">Reference proteome</keyword>
<gene>
    <name evidence="3" type="ORF">PNOK_0673800</name>
</gene>
<evidence type="ECO:0000256" key="1">
    <source>
        <dbReference type="SAM" id="MobiDB-lite"/>
    </source>
</evidence>
<dbReference type="InterPro" id="IPR000719">
    <property type="entry name" value="Prot_kinase_dom"/>
</dbReference>
<feature type="compositionally biased region" description="Low complexity" evidence="1">
    <location>
        <begin position="515"/>
        <end position="524"/>
    </location>
</feature>
<dbReference type="InterPro" id="IPR001245">
    <property type="entry name" value="Ser-Thr/Tyr_kinase_cat_dom"/>
</dbReference>
<sequence length="609" mass="68222">MIGHGDSLASKLEEYDNLTGIIERLDEHSVRHGGQGEIYRAKLETGRTTTRVLQKLRLAACSERNPGADDRSDSGVYLVAVKVLREFAEMDMESQNRRLLRQVRAWGSLLHQNVLPLLGFTYRLLPNLKLASLVSPWMPLGSARQYLEYRSAEERTRMLKGIASGLSYLHSNSVIHGDLKGDNIVIGGDIQPRLADFGLSTLLDEQITESLQNNIGSFRWTARERFLDRPQSTFESDVWSFGMTAMELFTSEVPFSHLKERQICLHIHYGNLPSRPSSGQTKSAGTENKGVDMDDDIWEICLDCWKEGPESRPSSNALEKRLIETYSKYHSEEGSLCQSPTSLASLPEGDSKVPAPQVSIRKPQLDDSSVDTSYMSSNRVHRPPIRGRAHTCDSVPRVASGFPQFYHRQSEGRINMADGLKSCPWLSNLENMEWFLSHWKASPTPIDASATRMDQDIASLSRVLGSTSLTLERNRSPGRCSGSVSTERTTRRIADNNHEDLESARGTDTALQCPSSTSTNTSDSYNVPYDPTLPDLVPSGLSSSASSRHTSRSDPDHRPILIPDMENYNRDTILDSLENVFEEEEEDNEPNGRPETFIPRVAYREEDAK</sequence>
<proteinExistence type="predicted"/>
<feature type="compositionally biased region" description="Low complexity" evidence="1">
    <location>
        <begin position="539"/>
        <end position="548"/>
    </location>
</feature>
<dbReference type="PROSITE" id="PS50011">
    <property type="entry name" value="PROTEIN_KINASE_DOM"/>
    <property type="match status" value="1"/>
</dbReference>
<dbReference type="InParanoid" id="A0A286UF46"/>
<dbReference type="Gene3D" id="1.10.510.10">
    <property type="entry name" value="Transferase(Phosphotransferase) domain 1"/>
    <property type="match status" value="1"/>
</dbReference>
<dbReference type="PROSITE" id="PS00108">
    <property type="entry name" value="PROTEIN_KINASE_ST"/>
    <property type="match status" value="1"/>
</dbReference>
<dbReference type="SMART" id="SM00220">
    <property type="entry name" value="S_TKc"/>
    <property type="match status" value="1"/>
</dbReference>